<dbReference type="WBParaSite" id="PSU_v2.g16542.t1">
    <property type="protein sequence ID" value="PSU_v2.g16542.t1"/>
    <property type="gene ID" value="PSU_v2.g16542"/>
</dbReference>
<keyword evidence="10" id="KW-1185">Reference proteome</keyword>
<evidence type="ECO:0000256" key="4">
    <source>
        <dbReference type="ARBA" id="ARBA00022490"/>
    </source>
</evidence>
<dbReference type="InterPro" id="IPR002937">
    <property type="entry name" value="Amino_oxidase"/>
</dbReference>
<keyword evidence="6" id="KW-0274">FAD</keyword>
<protein>
    <submittedName>
        <fullName evidence="11">Amine oxidase domain-containing protein</fullName>
    </submittedName>
</protein>
<comment type="subcellular location">
    <subcellularLocation>
        <location evidence="2">Cytoplasm</location>
    </subcellularLocation>
</comment>
<comment type="cofactor">
    <cofactor evidence="1">
        <name>FAD</name>
        <dbReference type="ChEBI" id="CHEBI:57692"/>
    </cofactor>
</comment>
<dbReference type="AlphaFoldDB" id="A0A914YB82"/>
<dbReference type="PANTHER" id="PTHR10742:SF405">
    <property type="entry name" value="PEROXISOMAL N(1)-ACETYL-SPERMINE_SPERMIDINE OXIDASE"/>
    <property type="match status" value="1"/>
</dbReference>
<evidence type="ECO:0000256" key="1">
    <source>
        <dbReference type="ARBA" id="ARBA00001974"/>
    </source>
</evidence>
<dbReference type="Gene3D" id="3.50.50.60">
    <property type="entry name" value="FAD/NAD(P)-binding domain"/>
    <property type="match status" value="1"/>
</dbReference>
<keyword evidence="4" id="KW-0963">Cytoplasm</keyword>
<organism evidence="10 11">
    <name type="scientific">Panagrolaimus superbus</name>
    <dbReference type="NCBI Taxonomy" id="310955"/>
    <lineage>
        <taxon>Eukaryota</taxon>
        <taxon>Metazoa</taxon>
        <taxon>Ecdysozoa</taxon>
        <taxon>Nematoda</taxon>
        <taxon>Chromadorea</taxon>
        <taxon>Rhabditida</taxon>
        <taxon>Tylenchina</taxon>
        <taxon>Panagrolaimomorpha</taxon>
        <taxon>Panagrolaimoidea</taxon>
        <taxon>Panagrolaimidae</taxon>
        <taxon>Panagrolaimus</taxon>
    </lineage>
</organism>
<dbReference type="InterPro" id="IPR050281">
    <property type="entry name" value="Flavin_monoamine_oxidase"/>
</dbReference>
<evidence type="ECO:0000256" key="2">
    <source>
        <dbReference type="ARBA" id="ARBA00004496"/>
    </source>
</evidence>
<evidence type="ECO:0000259" key="9">
    <source>
        <dbReference type="Pfam" id="PF01593"/>
    </source>
</evidence>
<proteinExistence type="inferred from homology"/>
<keyword evidence="5" id="KW-0285">Flavoprotein</keyword>
<feature type="signal peptide" evidence="8">
    <location>
        <begin position="1"/>
        <end position="18"/>
    </location>
</feature>
<reference evidence="11" key="1">
    <citation type="submission" date="2022-11" db="UniProtKB">
        <authorList>
            <consortium name="WormBaseParasite"/>
        </authorList>
    </citation>
    <scope>IDENTIFICATION</scope>
</reference>
<dbReference type="PANTHER" id="PTHR10742">
    <property type="entry name" value="FLAVIN MONOAMINE OXIDASE"/>
    <property type="match status" value="1"/>
</dbReference>
<feature type="domain" description="Amine oxidase" evidence="9">
    <location>
        <begin position="31"/>
        <end position="84"/>
    </location>
</feature>
<evidence type="ECO:0000313" key="11">
    <source>
        <dbReference type="WBParaSite" id="PSU_v2.g16542.t1"/>
    </source>
</evidence>
<name>A0A914YB82_9BILA</name>
<dbReference type="GO" id="GO:0005737">
    <property type="term" value="C:cytoplasm"/>
    <property type="evidence" value="ECO:0007669"/>
    <property type="project" value="UniProtKB-SubCell"/>
</dbReference>
<evidence type="ECO:0000256" key="5">
    <source>
        <dbReference type="ARBA" id="ARBA00022630"/>
    </source>
</evidence>
<dbReference type="InterPro" id="IPR036188">
    <property type="entry name" value="FAD/NAD-bd_sf"/>
</dbReference>
<sequence length="97" mass="10989">MFYQVLIHLNLIIGLIFCSSEPKVAIIGAGVSGLSTANRFLEKGFQNFEVFEAENRSGGRVFPVKYKDGYLQMGAQFINEIGYNEKKTIEIYLSMKR</sequence>
<comment type="similarity">
    <text evidence="3">Belongs to the flavin monoamine oxidase family.</text>
</comment>
<evidence type="ECO:0000256" key="3">
    <source>
        <dbReference type="ARBA" id="ARBA00005995"/>
    </source>
</evidence>
<keyword evidence="7" id="KW-0560">Oxidoreductase</keyword>
<accession>A0A914YB82</accession>
<evidence type="ECO:0000313" key="10">
    <source>
        <dbReference type="Proteomes" id="UP000887577"/>
    </source>
</evidence>
<dbReference type="GO" id="GO:0046592">
    <property type="term" value="F:polyamine oxidase activity"/>
    <property type="evidence" value="ECO:0007669"/>
    <property type="project" value="TreeGrafter"/>
</dbReference>
<dbReference type="SUPFAM" id="SSF51905">
    <property type="entry name" value="FAD/NAD(P)-binding domain"/>
    <property type="match status" value="1"/>
</dbReference>
<keyword evidence="8" id="KW-0732">Signal</keyword>
<evidence type="ECO:0000256" key="6">
    <source>
        <dbReference type="ARBA" id="ARBA00022827"/>
    </source>
</evidence>
<dbReference type="Pfam" id="PF01593">
    <property type="entry name" value="Amino_oxidase"/>
    <property type="match status" value="1"/>
</dbReference>
<evidence type="ECO:0000256" key="7">
    <source>
        <dbReference type="ARBA" id="ARBA00023002"/>
    </source>
</evidence>
<evidence type="ECO:0000256" key="8">
    <source>
        <dbReference type="SAM" id="SignalP"/>
    </source>
</evidence>
<dbReference type="Proteomes" id="UP000887577">
    <property type="component" value="Unplaced"/>
</dbReference>
<feature type="chain" id="PRO_5037594278" evidence="8">
    <location>
        <begin position="19"/>
        <end position="97"/>
    </location>
</feature>
<dbReference type="PRINTS" id="PR00419">
    <property type="entry name" value="ADXRDTASE"/>
</dbReference>